<sequence length="293" mass="31626">MNEADRMIDRLVADIAPDPGPGMTPLARELLDEITMARPAAPARPRRRWLAVPLVAGPLRRWSAVPVAAALAMIAMVAGVALTSPPASAALEFKREKRFYVITVKDLFANPGVYQAEFEARGFDITLSVAPTSEGNARSMFVLNGVDRVTGRAYADGAITTIMTPGPCLRRMQCAAKVKVPVDYRGTAEIVLGRVARPGEEYELPPPIDGPGEPFHCVRYVNKTVADLMPMLRARGVMPEFFSYGAKAPKPAAPLGWYVHDGVMSAAGKARILVQPTPNPTPRPFEVLCPNGP</sequence>
<feature type="transmembrane region" description="Helical" evidence="1">
    <location>
        <begin position="67"/>
        <end position="91"/>
    </location>
</feature>
<dbReference type="Proteomes" id="UP000542210">
    <property type="component" value="Unassembled WGS sequence"/>
</dbReference>
<organism evidence="2 3">
    <name type="scientific">Sphaerisporangium siamense</name>
    <dbReference type="NCBI Taxonomy" id="795645"/>
    <lineage>
        <taxon>Bacteria</taxon>
        <taxon>Bacillati</taxon>
        <taxon>Actinomycetota</taxon>
        <taxon>Actinomycetes</taxon>
        <taxon>Streptosporangiales</taxon>
        <taxon>Streptosporangiaceae</taxon>
        <taxon>Sphaerisporangium</taxon>
    </lineage>
</organism>
<name>A0A7W7GBR0_9ACTN</name>
<keyword evidence="3" id="KW-1185">Reference proteome</keyword>
<comment type="caution">
    <text evidence="2">The sequence shown here is derived from an EMBL/GenBank/DDBJ whole genome shotgun (WGS) entry which is preliminary data.</text>
</comment>
<reference evidence="2 3" key="1">
    <citation type="submission" date="2020-08" db="EMBL/GenBank/DDBJ databases">
        <title>Sequencing the genomes of 1000 actinobacteria strains.</title>
        <authorList>
            <person name="Klenk H.-P."/>
        </authorList>
    </citation>
    <scope>NUCLEOTIDE SEQUENCE [LARGE SCALE GENOMIC DNA]</scope>
    <source>
        <strain evidence="2 3">DSM 45784</strain>
    </source>
</reference>
<keyword evidence="1" id="KW-0472">Membrane</keyword>
<gene>
    <name evidence="2" type="ORF">BJ982_002790</name>
</gene>
<accession>A0A7W7GBR0</accession>
<keyword evidence="1" id="KW-0812">Transmembrane</keyword>
<proteinExistence type="predicted"/>
<keyword evidence="1" id="KW-1133">Transmembrane helix</keyword>
<dbReference type="RefSeq" id="WP_184880211.1">
    <property type="nucleotide sequence ID" value="NZ_BOOV01000027.1"/>
</dbReference>
<dbReference type="AlphaFoldDB" id="A0A7W7GBR0"/>
<dbReference type="EMBL" id="JACHND010000001">
    <property type="protein sequence ID" value="MBB4701246.1"/>
    <property type="molecule type" value="Genomic_DNA"/>
</dbReference>
<protein>
    <submittedName>
        <fullName evidence="2">Uncharacterized protein</fullName>
    </submittedName>
</protein>
<evidence type="ECO:0000256" key="1">
    <source>
        <dbReference type="SAM" id="Phobius"/>
    </source>
</evidence>
<evidence type="ECO:0000313" key="3">
    <source>
        <dbReference type="Proteomes" id="UP000542210"/>
    </source>
</evidence>
<evidence type="ECO:0000313" key="2">
    <source>
        <dbReference type="EMBL" id="MBB4701246.1"/>
    </source>
</evidence>